<comment type="caution">
    <text evidence="1">Lacks conserved residue(s) required for the propagation of feature annotation.</text>
</comment>
<keyword evidence="4" id="KW-1185">Reference proteome</keyword>
<keyword evidence="1 2" id="KW-0862">Zinc</keyword>
<dbReference type="SUPFAM" id="SSF55486">
    <property type="entry name" value="Metalloproteases ('zincins'), catalytic domain"/>
    <property type="match status" value="2"/>
</dbReference>
<dbReference type="STRING" id="7167.A0A182F2N3"/>
<evidence type="ECO:0000256" key="1">
    <source>
        <dbReference type="PROSITE-ProRule" id="PRU01211"/>
    </source>
</evidence>
<sequence length="520" mass="59972">MSLLGTFLLTWCMVMMPTDCTGRGAGYSRTGNPEVGRLVQGYDERTDQRRPHELGFGYYYQGDIMLPEEEQDVERVSLSEKYPSSVWPNAIVPYYIEPESFKPNEILIIERSMVELQRQTCVRFIPRNPQTTHFVRITSRSAGCFASLGRQEDNSQNILNLQTPACLFSGTPVHELMHTLGFLHEVSRADRDEYIYIDRNALKPEYQTDRFFNTNFGKAEDVMTTTYNISYNYGSIMHYSKTAGSKDGRQQVLYNLKEYDKPDFGSDHAIPSDIQAIKLVQGYDERTDQRRPHELGFGYYYQGDIMLPEEERDVERVSLSERYPSSVWPNAIVPYYIEPESFKPNEIFIIERSMAELQRQTCVRFIPRNPQTTHFVRITSRSAGCFASIGRQEDNSQNILNLQTPACLSRGTPVHELMHTLGFLHEVSRADRDEYIYIDRSALRPEYQTDSFFATNFGKDVDGITTTYNISYNYGSIMHYSKTAGSRDGRQQVLYNLTEYDKPDFGSNHAIPSDIQAIKY</sequence>
<feature type="chain" id="PRO_5036529230" description="Metalloendopeptidase" evidence="2">
    <location>
        <begin position="21"/>
        <end position="520"/>
    </location>
</feature>
<dbReference type="Gene3D" id="3.40.390.10">
    <property type="entry name" value="Collagenase (Catalytic Domain)"/>
    <property type="match status" value="2"/>
</dbReference>
<dbReference type="InterPro" id="IPR034035">
    <property type="entry name" value="Astacin-like_dom"/>
</dbReference>
<feature type="binding site" evidence="1">
    <location>
        <position position="419"/>
    </location>
    <ligand>
        <name>Zn(2+)</name>
        <dbReference type="ChEBI" id="CHEBI:29105"/>
        <note>catalytic</note>
    </ligand>
</feature>
<dbReference type="PANTHER" id="PTHR10127">
    <property type="entry name" value="DISCOIDIN, CUB, EGF, LAMININ , AND ZINC METALLOPROTEASE DOMAIN CONTAINING"/>
    <property type="match status" value="1"/>
</dbReference>
<evidence type="ECO:0000256" key="2">
    <source>
        <dbReference type="RuleBase" id="RU361183"/>
    </source>
</evidence>
<dbReference type="SMART" id="SM00235">
    <property type="entry name" value="ZnMc"/>
    <property type="match status" value="2"/>
</dbReference>
<reference evidence="3 4" key="1">
    <citation type="journal article" date="2017" name="G3 (Bethesda)">
        <title>The Physical Genome Mapping of Anopheles albimanus Corrected Scaffold Misassemblies and Identified Interarm Rearrangements in Genus Anopheles.</title>
        <authorList>
            <person name="Artemov G.N."/>
            <person name="Peery A.N."/>
            <person name="Jiang X."/>
            <person name="Tu Z."/>
            <person name="Stegniy V.N."/>
            <person name="Sharakhova M.V."/>
            <person name="Sharakhov I.V."/>
        </authorList>
    </citation>
    <scope>NUCLEOTIDE SEQUENCE [LARGE SCALE GENOMIC DNA]</scope>
    <source>
        <strain evidence="3 4">ALBI9_A</strain>
    </source>
</reference>
<feature type="active site" evidence="1">
    <location>
        <position position="175"/>
    </location>
</feature>
<dbReference type="CDD" id="cd04280">
    <property type="entry name" value="ZnMc_astacin_like"/>
    <property type="match status" value="2"/>
</dbReference>
<evidence type="ECO:0000313" key="3">
    <source>
        <dbReference type="EnsemblMetazoa" id="AALB000715-PA"/>
    </source>
</evidence>
<dbReference type="GO" id="GO:0004222">
    <property type="term" value="F:metalloendopeptidase activity"/>
    <property type="evidence" value="ECO:0007669"/>
    <property type="project" value="UniProtKB-UniRule"/>
</dbReference>
<dbReference type="VEuPathDB" id="VectorBase:AALB000715"/>
<dbReference type="InterPro" id="IPR001506">
    <property type="entry name" value="Peptidase_M12A"/>
</dbReference>
<dbReference type="EnsemblMetazoa" id="AALB000715-RA">
    <property type="protein sequence ID" value="AALB000715-PA"/>
    <property type="gene ID" value="AALB000715"/>
</dbReference>
<feature type="binding site" evidence="1">
    <location>
        <position position="178"/>
    </location>
    <ligand>
        <name>Zn(2+)</name>
        <dbReference type="ChEBI" id="CHEBI:29105"/>
        <note>catalytic</note>
    </ligand>
</feature>
<dbReference type="PROSITE" id="PS51864">
    <property type="entry name" value="ASTACIN"/>
    <property type="match status" value="2"/>
</dbReference>
<dbReference type="PRINTS" id="PR00480">
    <property type="entry name" value="ASTACIN"/>
</dbReference>
<feature type="binding site" evidence="1">
    <location>
        <position position="184"/>
    </location>
    <ligand>
        <name>Zn(2+)</name>
        <dbReference type="ChEBI" id="CHEBI:29105"/>
        <note>catalytic</note>
    </ligand>
</feature>
<accession>A0A182F2N3</accession>
<keyword evidence="1 2" id="KW-0482">Metalloprotease</keyword>
<feature type="disulfide bond" evidence="1">
    <location>
        <begin position="144"/>
        <end position="166"/>
    </location>
</feature>
<keyword evidence="1" id="KW-1015">Disulfide bond</keyword>
<dbReference type="Pfam" id="PF01400">
    <property type="entry name" value="Astacin"/>
    <property type="match status" value="2"/>
</dbReference>
<keyword evidence="1 2" id="KW-0378">Hydrolase</keyword>
<evidence type="ECO:0000313" key="4">
    <source>
        <dbReference type="Proteomes" id="UP000069272"/>
    </source>
</evidence>
<dbReference type="VEuPathDB" id="VectorBase:AALB20_032903"/>
<dbReference type="PANTHER" id="PTHR10127:SF883">
    <property type="entry name" value="ZINC METALLOPROTEINASE NAS-8"/>
    <property type="match status" value="1"/>
</dbReference>
<feature type="binding site" evidence="1">
    <location>
        <position position="174"/>
    </location>
    <ligand>
        <name>Zn(2+)</name>
        <dbReference type="ChEBI" id="CHEBI:29105"/>
        <note>catalytic</note>
    </ligand>
</feature>
<dbReference type="EC" id="3.4.24.-" evidence="2"/>
<feature type="signal peptide" evidence="2">
    <location>
        <begin position="1"/>
        <end position="20"/>
    </location>
</feature>
<dbReference type="Proteomes" id="UP000069272">
    <property type="component" value="Chromosome 2L"/>
</dbReference>
<feature type="disulfide bond" evidence="1">
    <location>
        <begin position="385"/>
        <end position="407"/>
    </location>
</feature>
<dbReference type="InterPro" id="IPR024079">
    <property type="entry name" value="MetalloPept_cat_dom_sf"/>
</dbReference>
<dbReference type="VEuPathDB" id="VectorBase:AALB20_036755"/>
<organism evidence="3 4">
    <name type="scientific">Anopheles albimanus</name>
    <name type="common">New world malaria mosquito</name>
    <dbReference type="NCBI Taxonomy" id="7167"/>
    <lineage>
        <taxon>Eukaryota</taxon>
        <taxon>Metazoa</taxon>
        <taxon>Ecdysozoa</taxon>
        <taxon>Arthropoda</taxon>
        <taxon>Hexapoda</taxon>
        <taxon>Insecta</taxon>
        <taxon>Pterygota</taxon>
        <taxon>Neoptera</taxon>
        <taxon>Endopterygota</taxon>
        <taxon>Diptera</taxon>
        <taxon>Nematocera</taxon>
        <taxon>Culicoidea</taxon>
        <taxon>Culicidae</taxon>
        <taxon>Anophelinae</taxon>
        <taxon>Anopheles</taxon>
    </lineage>
</organism>
<proteinExistence type="predicted"/>
<dbReference type="AlphaFoldDB" id="A0A182F2N3"/>
<dbReference type="GO" id="GO:0006508">
    <property type="term" value="P:proteolysis"/>
    <property type="evidence" value="ECO:0007669"/>
    <property type="project" value="UniProtKB-KW"/>
</dbReference>
<feature type="binding site" evidence="1">
    <location>
        <position position="415"/>
    </location>
    <ligand>
        <name>Zn(2+)</name>
        <dbReference type="ChEBI" id="CHEBI:29105"/>
        <note>catalytic</note>
    </ligand>
</feature>
<keyword evidence="1 2" id="KW-0479">Metal-binding</keyword>
<keyword evidence="2" id="KW-0732">Signal</keyword>
<reference evidence="3" key="2">
    <citation type="submission" date="2022-08" db="UniProtKB">
        <authorList>
            <consortium name="EnsemblMetazoa"/>
        </authorList>
    </citation>
    <scope>IDENTIFICATION</scope>
    <source>
        <strain evidence="3">STECLA/ALBI9_A</strain>
    </source>
</reference>
<dbReference type="InterPro" id="IPR006026">
    <property type="entry name" value="Peptidase_Metallo"/>
</dbReference>
<feature type="active site" evidence="1">
    <location>
        <position position="416"/>
    </location>
</feature>
<dbReference type="GO" id="GO:0008270">
    <property type="term" value="F:zinc ion binding"/>
    <property type="evidence" value="ECO:0007669"/>
    <property type="project" value="UniProtKB-UniRule"/>
</dbReference>
<protein>
    <recommendedName>
        <fullName evidence="2">Metalloendopeptidase</fullName>
        <ecNumber evidence="2">3.4.24.-</ecNumber>
    </recommendedName>
</protein>
<comment type="cofactor">
    <cofactor evidence="1 2">
        <name>Zn(2+)</name>
        <dbReference type="ChEBI" id="CHEBI:29105"/>
    </cofactor>
    <text evidence="1 2">Binds 1 zinc ion per subunit.</text>
</comment>
<feature type="binding site" evidence="1">
    <location>
        <position position="425"/>
    </location>
    <ligand>
        <name>Zn(2+)</name>
        <dbReference type="ChEBI" id="CHEBI:29105"/>
        <note>catalytic</note>
    </ligand>
</feature>
<keyword evidence="1 2" id="KW-0645">Protease</keyword>
<name>A0A182F2N3_ANOAL</name>